<evidence type="ECO:0000259" key="9">
    <source>
        <dbReference type="PROSITE" id="PS51722"/>
    </source>
</evidence>
<dbReference type="InterPro" id="IPR004535">
    <property type="entry name" value="Transl_elong_SelB"/>
</dbReference>
<dbReference type="SUPFAM" id="SSF50465">
    <property type="entry name" value="EF-Tu/eEF-1alpha/eIF2-gamma C-terminal domain"/>
    <property type="match status" value="1"/>
</dbReference>
<dbReference type="Gene3D" id="1.10.10.10">
    <property type="entry name" value="Winged helix-like DNA-binding domain superfamily/Winged helix DNA-binding domain"/>
    <property type="match status" value="1"/>
</dbReference>
<dbReference type="Gene3D" id="2.40.30.10">
    <property type="entry name" value="Translation factors"/>
    <property type="match status" value="1"/>
</dbReference>
<comment type="function">
    <text evidence="7">Translation factor necessary for the incorporation of selenocysteine into proteins. It probably replaces EF-Tu for the insertion of selenocysteine directed by the UGA codon. SelB binds GTP and GDP.</text>
</comment>
<dbReference type="InterPro" id="IPR036388">
    <property type="entry name" value="WH-like_DNA-bd_sf"/>
</dbReference>
<evidence type="ECO:0000256" key="3">
    <source>
        <dbReference type="ARBA" id="ARBA00022490"/>
    </source>
</evidence>
<keyword evidence="5" id="KW-0648">Protein biosynthesis</keyword>
<dbReference type="CDD" id="cd03696">
    <property type="entry name" value="SelB_II"/>
    <property type="match status" value="1"/>
</dbReference>
<dbReference type="SUPFAM" id="SSF46785">
    <property type="entry name" value="Winged helix' DNA-binding domain"/>
    <property type="match status" value="2"/>
</dbReference>
<evidence type="ECO:0000256" key="7">
    <source>
        <dbReference type="ARBA" id="ARBA00025526"/>
    </source>
</evidence>
<evidence type="ECO:0000256" key="1">
    <source>
        <dbReference type="ARBA" id="ARBA00004496"/>
    </source>
</evidence>
<dbReference type="InterPro" id="IPR015190">
    <property type="entry name" value="Elong_fac_SelB-wing-hlx_typ-2"/>
</dbReference>
<dbReference type="Gene3D" id="3.40.50.300">
    <property type="entry name" value="P-loop containing nucleotide triphosphate hydrolases"/>
    <property type="match status" value="1"/>
</dbReference>
<dbReference type="InterPro" id="IPR009000">
    <property type="entry name" value="Transl_B-barrel_sf"/>
</dbReference>
<dbReference type="InterPro" id="IPR050055">
    <property type="entry name" value="EF-Tu_GTPase"/>
</dbReference>
<dbReference type="Pfam" id="PF09106">
    <property type="entry name" value="WHD_2nd_SelB"/>
    <property type="match status" value="1"/>
</dbReference>
<dbReference type="RefSeq" id="WP_338738481.1">
    <property type="nucleotide sequence ID" value="NZ_CP146612.1"/>
</dbReference>
<dbReference type="PANTHER" id="PTHR43721:SF22">
    <property type="entry name" value="ELONGATION FACTOR TU, MITOCHONDRIAL"/>
    <property type="match status" value="1"/>
</dbReference>
<keyword evidence="4" id="KW-0547">Nucleotide-binding</keyword>
<dbReference type="Pfam" id="PF00009">
    <property type="entry name" value="GTP_EFTU"/>
    <property type="match status" value="1"/>
</dbReference>
<dbReference type="InterPro" id="IPR027417">
    <property type="entry name" value="P-loop_NTPase"/>
</dbReference>
<feature type="domain" description="Tr-type G" evidence="9">
    <location>
        <begin position="1"/>
        <end position="172"/>
    </location>
</feature>
<keyword evidence="3" id="KW-0963">Cytoplasm</keyword>
<sequence length="627" mass="68166">MITIGTAGHIDHGKSSVVKALTSIDPDRLPEEKERGMTIDLGFAWFALPSGEKIGLVDVPGHQHFVRNVIPGLTGIDAVMLIVAADDGWMPQTEEHLQIIDLLGISRGLVVLNKVDLADEDWRQLVMADIAGHLAGTSLEKAPIIEFSAKNGHGLTALKDAIGSLVNEIGQDDTGKPRLPIDRVFTIKGAGTVITGTLHHGTLAVGDEVTVLPGGLKAQVRGVESYKEHLGQVRPGSRVALNLSGVKKEQLQRGDVIVRRGAETPLSRYLDAELRLLPRLKQPLKSGTELTLFFETAELPARVIPLAGKELSAAAGPVLVQLRLPQEVAGFIGERFVLRRSSPVDTIGGGKILDPAAERYQLKTADDRIARLTARQALTLDSLVLTELEKARFQRRTGFLEASAYSTNTIAGALDAMAKHGDIVIRGEWLVDAAFWKSSRQSLLEHLAAEHKAQPLKQGLSLAEASARLKLPAELFTALTAELTKEGLISRTEETLALSTHRPQLSGGQTEMEKRIVGAIEHNPAAPPTRTELLQSVAGASPVLRYMLEQRKIIELPDGILLTAAQYTTLRQKVIDLLKEKGQLSIQDMSSLTGFSRKYSIPFLTRLDQEGLTRRQDNIRVPARKLA</sequence>
<dbReference type="CDD" id="cd04171">
    <property type="entry name" value="SelB"/>
    <property type="match status" value="1"/>
</dbReference>
<evidence type="ECO:0000256" key="5">
    <source>
        <dbReference type="ARBA" id="ARBA00022917"/>
    </source>
</evidence>
<dbReference type="InterPro" id="IPR004161">
    <property type="entry name" value="EFTu-like_2"/>
</dbReference>
<dbReference type="PROSITE" id="PS00301">
    <property type="entry name" value="G_TR_1"/>
    <property type="match status" value="1"/>
</dbReference>
<dbReference type="PROSITE" id="PS51722">
    <property type="entry name" value="G_TR_2"/>
    <property type="match status" value="1"/>
</dbReference>
<dbReference type="Proteomes" id="UP001375370">
    <property type="component" value="Chromosome"/>
</dbReference>
<dbReference type="PRINTS" id="PR00315">
    <property type="entry name" value="ELONGATNFCT"/>
</dbReference>
<gene>
    <name evidence="10" type="primary">selB</name>
    <name evidence="10" type="ORF">V8247_02615</name>
</gene>
<dbReference type="InterPro" id="IPR057335">
    <property type="entry name" value="Beta-barrel_SelB"/>
</dbReference>
<evidence type="ECO:0000256" key="2">
    <source>
        <dbReference type="ARBA" id="ARBA00015953"/>
    </source>
</evidence>
<keyword evidence="10" id="KW-0251">Elongation factor</keyword>
<dbReference type="NCBIfam" id="TIGR00475">
    <property type="entry name" value="selB"/>
    <property type="match status" value="1"/>
</dbReference>
<dbReference type="SUPFAM" id="SSF50447">
    <property type="entry name" value="Translation proteins"/>
    <property type="match status" value="1"/>
</dbReference>
<protein>
    <recommendedName>
        <fullName evidence="2">Selenocysteine-specific elongation factor</fullName>
    </recommendedName>
    <alternativeName>
        <fullName evidence="8">SelB translation factor</fullName>
    </alternativeName>
</protein>
<reference evidence="10 11" key="1">
    <citation type="submission" date="2024-03" db="EMBL/GenBank/DDBJ databases">
        <title>A Dehalogenimonas Isolated from Estuarine Sediments Dihaloeliminates Chlorinated Alkanes.</title>
        <authorList>
            <person name="Yang Y."/>
            <person name="Wang H."/>
        </authorList>
    </citation>
    <scope>NUCLEOTIDE SEQUENCE [LARGE SCALE GENOMIC DNA]</scope>
    <source>
        <strain evidence="10 11">W</strain>
    </source>
</reference>
<keyword evidence="11" id="KW-1185">Reference proteome</keyword>
<dbReference type="InterPro" id="IPR009001">
    <property type="entry name" value="Transl_elong_EF1A/Init_IF2_C"/>
</dbReference>
<dbReference type="Pfam" id="PF09107">
    <property type="entry name" value="WHD_3rd_SelB"/>
    <property type="match status" value="1"/>
</dbReference>
<comment type="subcellular location">
    <subcellularLocation>
        <location evidence="1">Cytoplasm</location>
    </subcellularLocation>
</comment>
<keyword evidence="6" id="KW-0342">GTP-binding</keyword>
<evidence type="ECO:0000256" key="8">
    <source>
        <dbReference type="ARBA" id="ARBA00031615"/>
    </source>
</evidence>
<dbReference type="CDD" id="cd15491">
    <property type="entry name" value="selB_III"/>
    <property type="match status" value="1"/>
</dbReference>
<accession>A0ABZ2J543</accession>
<organism evidence="10 11">
    <name type="scientific">Candidatus Dehalogenimonas loeffleri</name>
    <dbReference type="NCBI Taxonomy" id="3127115"/>
    <lineage>
        <taxon>Bacteria</taxon>
        <taxon>Bacillati</taxon>
        <taxon>Chloroflexota</taxon>
        <taxon>Dehalococcoidia</taxon>
        <taxon>Dehalococcoidales</taxon>
        <taxon>Dehalococcoidaceae</taxon>
        <taxon>Dehalogenimonas</taxon>
    </lineage>
</organism>
<dbReference type="Pfam" id="PF25461">
    <property type="entry name" value="Beta-barrel_SelB"/>
    <property type="match status" value="1"/>
</dbReference>
<evidence type="ECO:0000256" key="4">
    <source>
        <dbReference type="ARBA" id="ARBA00022741"/>
    </source>
</evidence>
<dbReference type="SUPFAM" id="SSF52540">
    <property type="entry name" value="P-loop containing nucleoside triphosphate hydrolases"/>
    <property type="match status" value="1"/>
</dbReference>
<evidence type="ECO:0000313" key="10">
    <source>
        <dbReference type="EMBL" id="WWX25881.1"/>
    </source>
</evidence>
<dbReference type="GO" id="GO:0003746">
    <property type="term" value="F:translation elongation factor activity"/>
    <property type="evidence" value="ECO:0007669"/>
    <property type="project" value="UniProtKB-KW"/>
</dbReference>
<dbReference type="InterPro" id="IPR015191">
    <property type="entry name" value="SelB_WHD4"/>
</dbReference>
<dbReference type="Pfam" id="PF03144">
    <property type="entry name" value="GTP_EFTU_D2"/>
    <property type="match status" value="1"/>
</dbReference>
<name>A0ABZ2J543_9CHLR</name>
<dbReference type="InterPro" id="IPR000795">
    <property type="entry name" value="T_Tr_GTP-bd_dom"/>
</dbReference>
<dbReference type="EMBL" id="CP146612">
    <property type="protein sequence ID" value="WWX25881.1"/>
    <property type="molecule type" value="Genomic_DNA"/>
</dbReference>
<evidence type="ECO:0000313" key="11">
    <source>
        <dbReference type="Proteomes" id="UP001375370"/>
    </source>
</evidence>
<proteinExistence type="predicted"/>
<dbReference type="InterPro" id="IPR036390">
    <property type="entry name" value="WH_DNA-bd_sf"/>
</dbReference>
<evidence type="ECO:0000256" key="6">
    <source>
        <dbReference type="ARBA" id="ARBA00023134"/>
    </source>
</evidence>
<dbReference type="PANTHER" id="PTHR43721">
    <property type="entry name" value="ELONGATION FACTOR TU-RELATED"/>
    <property type="match status" value="1"/>
</dbReference>
<dbReference type="Gene3D" id="1.10.10.2770">
    <property type="match status" value="1"/>
</dbReference>
<dbReference type="InterPro" id="IPR031157">
    <property type="entry name" value="G_TR_CS"/>
</dbReference>